<evidence type="ECO:0000313" key="7">
    <source>
        <dbReference type="Proteomes" id="UP000218334"/>
    </source>
</evidence>
<evidence type="ECO:0000256" key="4">
    <source>
        <dbReference type="ARBA" id="ARBA00022691"/>
    </source>
</evidence>
<dbReference type="EMBL" id="KZ293466">
    <property type="protein sequence ID" value="PBK62459.1"/>
    <property type="molecule type" value="Genomic_DNA"/>
</dbReference>
<evidence type="ECO:0000256" key="5">
    <source>
        <dbReference type="ARBA" id="ARBA00023098"/>
    </source>
</evidence>
<dbReference type="Proteomes" id="UP000218334">
    <property type="component" value="Unassembled WGS sequence"/>
</dbReference>
<dbReference type="GO" id="GO:0008168">
    <property type="term" value="F:methyltransferase activity"/>
    <property type="evidence" value="ECO:0007669"/>
    <property type="project" value="UniProtKB-KW"/>
</dbReference>
<dbReference type="InterPro" id="IPR003333">
    <property type="entry name" value="CMAS"/>
</dbReference>
<evidence type="ECO:0000256" key="2">
    <source>
        <dbReference type="ARBA" id="ARBA00022603"/>
    </source>
</evidence>
<protein>
    <submittedName>
        <fullName evidence="6">Cyclopropane-fatty-acyl-phospholipid synthase</fullName>
    </submittedName>
</protein>
<reference evidence="7" key="1">
    <citation type="journal article" date="2017" name="Nat. Ecol. Evol.">
        <title>Genome expansion and lineage-specific genetic innovations in the forest pathogenic fungi Armillaria.</title>
        <authorList>
            <person name="Sipos G."/>
            <person name="Prasanna A.N."/>
            <person name="Walter M.C."/>
            <person name="O'Connor E."/>
            <person name="Balint B."/>
            <person name="Krizsan K."/>
            <person name="Kiss B."/>
            <person name="Hess J."/>
            <person name="Varga T."/>
            <person name="Slot J."/>
            <person name="Riley R."/>
            <person name="Boka B."/>
            <person name="Rigling D."/>
            <person name="Barry K."/>
            <person name="Lee J."/>
            <person name="Mihaltcheva S."/>
            <person name="LaButti K."/>
            <person name="Lipzen A."/>
            <person name="Waldron R."/>
            <person name="Moloney N.M."/>
            <person name="Sperisen C."/>
            <person name="Kredics L."/>
            <person name="Vagvoelgyi C."/>
            <person name="Patrignani A."/>
            <person name="Fitzpatrick D."/>
            <person name="Nagy I."/>
            <person name="Doyle S."/>
            <person name="Anderson J.B."/>
            <person name="Grigoriev I.V."/>
            <person name="Gueldener U."/>
            <person name="Muensterkoetter M."/>
            <person name="Nagy L.G."/>
        </authorList>
    </citation>
    <scope>NUCLEOTIDE SEQUENCE [LARGE SCALE GENOMIC DNA]</scope>
    <source>
        <strain evidence="7">28-4</strain>
    </source>
</reference>
<dbReference type="AlphaFoldDB" id="A0A2H3AUM6"/>
<dbReference type="InterPro" id="IPR050723">
    <property type="entry name" value="CFA/CMAS"/>
</dbReference>
<keyword evidence="5" id="KW-0443">Lipid metabolism</keyword>
<accession>A0A2H3AUM6</accession>
<dbReference type="SUPFAM" id="SSF53335">
    <property type="entry name" value="S-adenosyl-L-methionine-dependent methyltransferases"/>
    <property type="match status" value="1"/>
</dbReference>
<dbReference type="GO" id="GO:0032259">
    <property type="term" value="P:methylation"/>
    <property type="evidence" value="ECO:0007669"/>
    <property type="project" value="UniProtKB-KW"/>
</dbReference>
<dbReference type="PANTHER" id="PTHR43667:SF2">
    <property type="entry name" value="FATTY ACID C-METHYL TRANSFERASE"/>
    <property type="match status" value="1"/>
</dbReference>
<dbReference type="CDD" id="cd02440">
    <property type="entry name" value="AdoMet_MTases"/>
    <property type="match status" value="1"/>
</dbReference>
<evidence type="ECO:0000256" key="3">
    <source>
        <dbReference type="ARBA" id="ARBA00022679"/>
    </source>
</evidence>
<name>A0A2H3AUM6_9AGAR</name>
<dbReference type="PIRSF" id="PIRSF003085">
    <property type="entry name" value="CMAS"/>
    <property type="match status" value="1"/>
</dbReference>
<dbReference type="Gene3D" id="3.40.50.150">
    <property type="entry name" value="Vaccinia Virus protein VP39"/>
    <property type="match status" value="1"/>
</dbReference>
<gene>
    <name evidence="6" type="ORF">ARMSODRAFT_943174</name>
</gene>
<dbReference type="GO" id="GO:0008610">
    <property type="term" value="P:lipid biosynthetic process"/>
    <property type="evidence" value="ECO:0007669"/>
    <property type="project" value="InterPro"/>
</dbReference>
<keyword evidence="4" id="KW-0949">S-adenosyl-L-methionine</keyword>
<keyword evidence="2" id="KW-0489">Methyltransferase</keyword>
<dbReference type="Pfam" id="PF02353">
    <property type="entry name" value="CMAS"/>
    <property type="match status" value="1"/>
</dbReference>
<dbReference type="InterPro" id="IPR029063">
    <property type="entry name" value="SAM-dependent_MTases_sf"/>
</dbReference>
<sequence length="479" mass="53199">MEDIPSIALSETQVLGARYAPSLGRAVERIWFSLTETISSLTWGPFLAFCKLQVLGALSGINTGYLTIIDGEDVYEFGADGEPRTLLRVRSDEFWTRVALFTDLGLAESFMSGIVDCDDVSTLIKLMIVNRDHLLRSLNSLASSLFARGRILTSYNLIGTLTNARANVFAHYDIGDELFHAFLSPDMSYSCAIFSTIDTDLTGVPEDTLEDGQMRKMKMILQKADIQPGDRVLEIGTGWGALAILAASTIPGCKVDTVTLSSNQSAFARKRINEAGLSDFIVVHEMDFRECFLKPEWAGAFDRFISVEMIEQVGKAFLAEYWKVVDWAMKPDTGVGVVQSTTFPEAQAERYNSDGAGFMDKWGSCPLVFPGGYIPTPCTLMETMNAGSSARLTVDSMVNIGPHYTRTLREWKRNFVDSWETTIVPALVRKYNLTAAEQEVFRRKWICDDYCEAGFSTRSLGDHIITFTRAGNTSLRCDV</sequence>
<comment type="similarity">
    <text evidence="1">Belongs to the CFA/CMAS family.</text>
</comment>
<evidence type="ECO:0000313" key="6">
    <source>
        <dbReference type="EMBL" id="PBK62459.1"/>
    </source>
</evidence>
<keyword evidence="7" id="KW-1185">Reference proteome</keyword>
<evidence type="ECO:0000256" key="1">
    <source>
        <dbReference type="ARBA" id="ARBA00010815"/>
    </source>
</evidence>
<keyword evidence="3" id="KW-0808">Transferase</keyword>
<dbReference type="STRING" id="1076256.A0A2H3AUM6"/>
<proteinExistence type="inferred from homology"/>
<dbReference type="PANTHER" id="PTHR43667">
    <property type="entry name" value="CYCLOPROPANE-FATTY-ACYL-PHOSPHOLIPID SYNTHASE"/>
    <property type="match status" value="1"/>
</dbReference>
<organism evidence="6 7">
    <name type="scientific">Armillaria solidipes</name>
    <dbReference type="NCBI Taxonomy" id="1076256"/>
    <lineage>
        <taxon>Eukaryota</taxon>
        <taxon>Fungi</taxon>
        <taxon>Dikarya</taxon>
        <taxon>Basidiomycota</taxon>
        <taxon>Agaricomycotina</taxon>
        <taxon>Agaricomycetes</taxon>
        <taxon>Agaricomycetidae</taxon>
        <taxon>Agaricales</taxon>
        <taxon>Marasmiineae</taxon>
        <taxon>Physalacriaceae</taxon>
        <taxon>Armillaria</taxon>
    </lineage>
</organism>